<keyword evidence="2" id="KW-0812">Transmembrane</keyword>
<protein>
    <submittedName>
        <fullName evidence="3">Uncharacterized protein</fullName>
    </submittedName>
</protein>
<name>A0A163FW96_9BACL</name>
<dbReference type="STRING" id="59843.A3958_03825"/>
<evidence type="ECO:0000313" key="4">
    <source>
        <dbReference type="Proteomes" id="UP000076796"/>
    </source>
</evidence>
<keyword evidence="2" id="KW-1133">Transmembrane helix</keyword>
<dbReference type="AlphaFoldDB" id="A0A163FW96"/>
<accession>A0A163FW96</accession>
<reference evidence="3" key="1">
    <citation type="journal article" date="2016" name="Genome Announc.">
        <title>Draft genomes of two strains of Paenibacillus glucanolyticus with capability to degrade lignocellulose.</title>
        <authorList>
            <person name="Mathews S.L."/>
            <person name="Pawlak J."/>
            <person name="Grunden A.M."/>
        </authorList>
    </citation>
    <scope>NUCLEOTIDE SEQUENCE [LARGE SCALE GENOMIC DNA]</scope>
    <source>
        <strain evidence="3">SLM1</strain>
    </source>
</reference>
<gene>
    <name evidence="3" type="ORF">AWU65_31580</name>
</gene>
<comment type="caution">
    <text evidence="3">The sequence shown here is derived from an EMBL/GenBank/DDBJ whole genome shotgun (WGS) entry which is preliminary data.</text>
</comment>
<dbReference type="Proteomes" id="UP000076796">
    <property type="component" value="Unassembled WGS sequence"/>
</dbReference>
<sequence>MKRLAVLQKPPRKDQASSDQGSMVVEAALVLPMFMFFIIFLIYIVQMTLISTALQSTVSDTVKTVAAHMYPVSLAVQGNSVGGGAGESGSPSTSHWEIPKLSLADWASNYSDSLPSPVNEWIVQAVASGEEPLQQLKNQTVEAVLDPVVKPMLKPFMPDRLLDYDRIHVSNVHIPNLRSGESPYFGIEVNYALPIRVPFLNKRIVLQAKAQERLWIGDTGEGGGDSGNGDGSETSGGIELLEKPNPAVASKQAKVKVKVEPGTSAQLSVYYKSGQSTAKYLGWETADENGYIDWEWNVGFNTTPGTWLFVVETADGQRMEVPFTVVARSG</sequence>
<feature type="region of interest" description="Disordered" evidence="1">
    <location>
        <begin position="216"/>
        <end position="239"/>
    </location>
</feature>
<feature type="transmembrane region" description="Helical" evidence="2">
    <location>
        <begin position="21"/>
        <end position="45"/>
    </location>
</feature>
<evidence type="ECO:0000256" key="2">
    <source>
        <dbReference type="SAM" id="Phobius"/>
    </source>
</evidence>
<feature type="compositionally biased region" description="Gly residues" evidence="1">
    <location>
        <begin position="219"/>
        <end position="230"/>
    </location>
</feature>
<dbReference type="EMBL" id="LWMH01000002">
    <property type="protein sequence ID" value="KZS44591.1"/>
    <property type="molecule type" value="Genomic_DNA"/>
</dbReference>
<proteinExistence type="predicted"/>
<keyword evidence="2" id="KW-0472">Membrane</keyword>
<keyword evidence="4" id="KW-1185">Reference proteome</keyword>
<evidence type="ECO:0000256" key="1">
    <source>
        <dbReference type="SAM" id="MobiDB-lite"/>
    </source>
</evidence>
<organism evidence="3 4">
    <name type="scientific">Paenibacillus glucanolyticus</name>
    <dbReference type="NCBI Taxonomy" id="59843"/>
    <lineage>
        <taxon>Bacteria</taxon>
        <taxon>Bacillati</taxon>
        <taxon>Bacillota</taxon>
        <taxon>Bacilli</taxon>
        <taxon>Bacillales</taxon>
        <taxon>Paenibacillaceae</taxon>
        <taxon>Paenibacillus</taxon>
    </lineage>
</organism>
<evidence type="ECO:0000313" key="3">
    <source>
        <dbReference type="EMBL" id="KZS44591.1"/>
    </source>
</evidence>